<dbReference type="EMBL" id="JBEPIJ010000002">
    <property type="protein sequence ID" value="MES0873000.1"/>
    <property type="molecule type" value="Genomic_DNA"/>
</dbReference>
<proteinExistence type="predicted"/>
<name>A0ABV2A6W9_9GAMM</name>
<dbReference type="Proteomes" id="UP001465331">
    <property type="component" value="Unassembled WGS sequence"/>
</dbReference>
<feature type="chain" id="PRO_5047418565" evidence="1">
    <location>
        <begin position="26"/>
        <end position="588"/>
    </location>
</feature>
<dbReference type="Pfam" id="PF05960">
    <property type="entry name" value="DUF885"/>
    <property type="match status" value="1"/>
</dbReference>
<keyword evidence="1" id="KW-0732">Signal</keyword>
<keyword evidence="3" id="KW-1185">Reference proteome</keyword>
<feature type="signal peptide" evidence="1">
    <location>
        <begin position="1"/>
        <end position="25"/>
    </location>
</feature>
<gene>
    <name evidence="2" type="ORF">ABSH63_03090</name>
</gene>
<dbReference type="InterPro" id="IPR010281">
    <property type="entry name" value="DUF885"/>
</dbReference>
<accession>A0ABV2A6W9</accession>
<evidence type="ECO:0000256" key="1">
    <source>
        <dbReference type="SAM" id="SignalP"/>
    </source>
</evidence>
<reference evidence="2 3" key="1">
    <citation type="submission" date="2024-06" db="EMBL/GenBank/DDBJ databases">
        <authorList>
            <person name="Li Z."/>
            <person name="Jiang Y."/>
        </authorList>
    </citation>
    <scope>NUCLEOTIDE SEQUENCE [LARGE SCALE GENOMIC DNA]</scope>
    <source>
        <strain evidence="2 3">HSW-8</strain>
    </source>
</reference>
<dbReference type="RefSeq" id="WP_352887336.1">
    <property type="nucleotide sequence ID" value="NZ_JBEPIJ010000002.1"/>
</dbReference>
<comment type="caution">
    <text evidence="2">The sequence shown here is derived from an EMBL/GenBank/DDBJ whole genome shotgun (WGS) entry which is preliminary data.</text>
</comment>
<evidence type="ECO:0000313" key="3">
    <source>
        <dbReference type="Proteomes" id="UP001465331"/>
    </source>
</evidence>
<dbReference type="PANTHER" id="PTHR33361:SF2">
    <property type="entry name" value="DUF885 DOMAIN-CONTAINING PROTEIN"/>
    <property type="match status" value="1"/>
</dbReference>
<dbReference type="PANTHER" id="PTHR33361">
    <property type="entry name" value="GLR0591 PROTEIN"/>
    <property type="match status" value="1"/>
</dbReference>
<evidence type="ECO:0000313" key="2">
    <source>
        <dbReference type="EMBL" id="MES0873000.1"/>
    </source>
</evidence>
<organism evidence="2 3">
    <name type="scientific">Sinimarinibacterium thermocellulolyticum</name>
    <dbReference type="NCBI Taxonomy" id="3170016"/>
    <lineage>
        <taxon>Bacteria</taxon>
        <taxon>Pseudomonadati</taxon>
        <taxon>Pseudomonadota</taxon>
        <taxon>Gammaproteobacteria</taxon>
        <taxon>Nevskiales</taxon>
        <taxon>Nevskiaceae</taxon>
        <taxon>Sinimarinibacterium</taxon>
    </lineage>
</organism>
<protein>
    <submittedName>
        <fullName evidence="2">DUF885 domain-containing protein</fullName>
    </submittedName>
</protein>
<sequence length="588" mass="67597">MIRERRALAALMLAALAWWTPPSSANEAVARLHALFEDEWQRLLRESPESASYLGDARYNDRWDDVSPDAIERRHAADRAALARLDAIDRAELPPAEQLNHDLFRHQLTQRIEGHAHAQFLIPLNQRGGVQTADEILDVLRFLDAKAYEDWLARLRALPKLIDQTITLMRLGIEAQRLLPKVVMQRVPAQIEKQIVDDPTQSPFYRPFTQFPDTLPAKQRKRYAKEAQALIRERVVPAYRELHRFFVDDYLPACPDEVGVWKQPNGEAFYAWAARRYTTTALTPDEIHAIGLAEVERIRGEMDAIRERVGFDGDLPAFFAHLRSEARFYFDSGEELLNAYRALAKRIDPELPRLFGRMPRLPYGVRAIPDNIAPDTTTAYYLPGAADGTRAGWYYVNLYRPETRPKYEMEALTLHEAVPGHHFQIALAQELGELPQFRKQGWGMTAFVEGWALYAESLGEELGLYQDPYAKFGALTYEMWRAVRLVVDTGIHHKRWTRQQAIDFFMANAAKSELDIVNEIDRYIAWPGQALAYKIGQLKIRELRSRAESTLGERFDVRAFHDRVLGNGALPLDLLERDIDAWIAERKS</sequence>